<dbReference type="OrthoDB" id="9797742at2"/>
<dbReference type="Proteomes" id="UP000053370">
    <property type="component" value="Unassembled WGS sequence"/>
</dbReference>
<dbReference type="InterPro" id="IPR029044">
    <property type="entry name" value="Nucleotide-diphossugar_trans"/>
</dbReference>
<dbReference type="PANTHER" id="PTHR43777">
    <property type="entry name" value="MOLYBDENUM COFACTOR CYTIDYLYLTRANSFERASE"/>
    <property type="match status" value="1"/>
</dbReference>
<dbReference type="Gene3D" id="3.90.550.10">
    <property type="entry name" value="Spore Coat Polysaccharide Biosynthesis Protein SpsA, Chain A"/>
    <property type="match status" value="1"/>
</dbReference>
<dbReference type="AlphaFoldDB" id="A0A0S7BLH1"/>
<dbReference type="Pfam" id="PF12804">
    <property type="entry name" value="NTP_transf_3"/>
    <property type="match status" value="1"/>
</dbReference>
<accession>A0A0S7BLH1</accession>
<keyword evidence="2" id="KW-0808">Transferase</keyword>
<gene>
    <name evidence="2" type="ORF">ATC1_131148</name>
</gene>
<dbReference type="InterPro" id="IPR025877">
    <property type="entry name" value="MobA-like_NTP_Trfase"/>
</dbReference>
<dbReference type="EMBL" id="DF968181">
    <property type="protein sequence ID" value="GAP41164.1"/>
    <property type="molecule type" value="Genomic_DNA"/>
</dbReference>
<organism evidence="2">
    <name type="scientific">Flexilinea flocculi</name>
    <dbReference type="NCBI Taxonomy" id="1678840"/>
    <lineage>
        <taxon>Bacteria</taxon>
        <taxon>Bacillati</taxon>
        <taxon>Chloroflexota</taxon>
        <taxon>Anaerolineae</taxon>
        <taxon>Anaerolineales</taxon>
        <taxon>Anaerolineaceae</taxon>
        <taxon>Flexilinea</taxon>
    </lineage>
</organism>
<evidence type="ECO:0000313" key="2">
    <source>
        <dbReference type="EMBL" id="GAP41164.1"/>
    </source>
</evidence>
<feature type="domain" description="MobA-like NTP transferase" evidence="1">
    <location>
        <begin position="5"/>
        <end position="167"/>
    </location>
</feature>
<evidence type="ECO:0000259" key="1">
    <source>
        <dbReference type="Pfam" id="PF12804"/>
    </source>
</evidence>
<dbReference type="PANTHER" id="PTHR43777:SF1">
    <property type="entry name" value="MOLYBDENUM COFACTOR CYTIDYLYLTRANSFERASE"/>
    <property type="match status" value="1"/>
</dbReference>
<proteinExistence type="predicted"/>
<reference evidence="2" key="1">
    <citation type="journal article" date="2015" name="Genome Announc.">
        <title>Draft Genome Sequence of Anaerolineae Strain TC1, a Novel Isolate from a Methanogenic Wastewater Treatment System.</title>
        <authorList>
            <person name="Matsuura N."/>
            <person name="Tourlousse D.M."/>
            <person name="Sun L."/>
            <person name="Toyonaga M."/>
            <person name="Kuroda K."/>
            <person name="Ohashi A."/>
            <person name="Cruz R."/>
            <person name="Yamaguchi T."/>
            <person name="Sekiguchi Y."/>
        </authorList>
    </citation>
    <scope>NUCLEOTIDE SEQUENCE [LARGE SCALE GENOMIC DNA]</scope>
    <source>
        <strain evidence="2">TC1</strain>
    </source>
</reference>
<dbReference type="STRING" id="1678840.ATC1_131148"/>
<protein>
    <submittedName>
        <fullName evidence="2">CTP:molybdopterin cytidylyltransferase MocA</fullName>
    </submittedName>
</protein>
<name>A0A0S7BLH1_9CHLR</name>
<dbReference type="GO" id="GO:0016779">
    <property type="term" value="F:nucleotidyltransferase activity"/>
    <property type="evidence" value="ECO:0007669"/>
    <property type="project" value="UniProtKB-KW"/>
</dbReference>
<sequence>MKIGAIILAAGGSTRFHAKQHKLLVKIDGKSVIRTTVEKTLQSDFQPVIVVVGAKGETITAEIHDLPIIIVQNTDWLQGQSTSLKCGLRAIPPAVESVCILLADQPLISQDTLHCLSLYQERFPDEIIAPLYHGKRGNPVFFPRKFFPDLFDRISGDSGGREIIREKGAHFVDVMDSFVLRDIDTIEDYQNFLTAENNE</sequence>
<evidence type="ECO:0000313" key="3">
    <source>
        <dbReference type="Proteomes" id="UP000053370"/>
    </source>
</evidence>
<dbReference type="SUPFAM" id="SSF53448">
    <property type="entry name" value="Nucleotide-diphospho-sugar transferases"/>
    <property type="match status" value="1"/>
</dbReference>
<keyword evidence="2" id="KW-0548">Nucleotidyltransferase</keyword>
<keyword evidence="3" id="KW-1185">Reference proteome</keyword>
<dbReference type="RefSeq" id="WP_062281837.1">
    <property type="nucleotide sequence ID" value="NZ_DF968181.1"/>
</dbReference>
<dbReference type="CDD" id="cd04182">
    <property type="entry name" value="GT_2_like_f"/>
    <property type="match status" value="1"/>
</dbReference>